<organism evidence="1">
    <name type="scientific">marine sediment metagenome</name>
    <dbReference type="NCBI Taxonomy" id="412755"/>
    <lineage>
        <taxon>unclassified sequences</taxon>
        <taxon>metagenomes</taxon>
        <taxon>ecological metagenomes</taxon>
    </lineage>
</organism>
<dbReference type="AlphaFoldDB" id="A0A0F9UG89"/>
<gene>
    <name evidence="1" type="ORF">LCGC14_0610680</name>
</gene>
<reference evidence="1" key="1">
    <citation type="journal article" date="2015" name="Nature">
        <title>Complex archaea that bridge the gap between prokaryotes and eukaryotes.</title>
        <authorList>
            <person name="Spang A."/>
            <person name="Saw J.H."/>
            <person name="Jorgensen S.L."/>
            <person name="Zaremba-Niedzwiedzka K."/>
            <person name="Martijn J."/>
            <person name="Lind A.E."/>
            <person name="van Eijk R."/>
            <person name="Schleper C."/>
            <person name="Guy L."/>
            <person name="Ettema T.J."/>
        </authorList>
    </citation>
    <scope>NUCLEOTIDE SEQUENCE</scope>
</reference>
<accession>A0A0F9UG89</accession>
<sequence>MDQKYSFPFRLETGKSHRDMKKKNGNSIYIVESVGLKIIGTKNLI</sequence>
<dbReference type="EMBL" id="LAZR01001011">
    <property type="protein sequence ID" value="KKN52613.1"/>
    <property type="molecule type" value="Genomic_DNA"/>
</dbReference>
<evidence type="ECO:0000313" key="1">
    <source>
        <dbReference type="EMBL" id="KKN52613.1"/>
    </source>
</evidence>
<protein>
    <submittedName>
        <fullName evidence="1">Uncharacterized protein</fullName>
    </submittedName>
</protein>
<comment type="caution">
    <text evidence="1">The sequence shown here is derived from an EMBL/GenBank/DDBJ whole genome shotgun (WGS) entry which is preliminary data.</text>
</comment>
<name>A0A0F9UG89_9ZZZZ</name>
<proteinExistence type="predicted"/>